<keyword evidence="3" id="KW-1185">Reference proteome</keyword>
<dbReference type="RefSeq" id="WP_048836667.1">
    <property type="nucleotide sequence ID" value="NZ_BJMU01000002.1"/>
</dbReference>
<keyword evidence="1" id="KW-0472">Membrane</keyword>
<feature type="transmembrane region" description="Helical" evidence="1">
    <location>
        <begin position="15"/>
        <end position="37"/>
    </location>
</feature>
<dbReference type="EMBL" id="BJMU01000002">
    <property type="protein sequence ID" value="GEB82132.1"/>
    <property type="molecule type" value="Genomic_DNA"/>
</dbReference>
<protein>
    <recommendedName>
        <fullName evidence="4">DUF2142 domain-containing protein</fullName>
    </recommendedName>
</protein>
<keyword evidence="1" id="KW-1133">Transmembrane helix</keyword>
<name>A0A4Y3TJN6_9PROT</name>
<dbReference type="OrthoDB" id="2220917at2"/>
<reference evidence="2 3" key="1">
    <citation type="submission" date="2019-06" db="EMBL/GenBank/DDBJ databases">
        <title>Whole genome shotgun sequence of Acetobacter orleanensis NBRC 13752.</title>
        <authorList>
            <person name="Hosoyama A."/>
            <person name="Uohara A."/>
            <person name="Ohji S."/>
            <person name="Ichikawa N."/>
        </authorList>
    </citation>
    <scope>NUCLEOTIDE SEQUENCE [LARGE SCALE GENOMIC DNA]</scope>
    <source>
        <strain evidence="2 3">NBRC 13752</strain>
    </source>
</reference>
<sequence length="457" mass="51015">MKFIFLPNSISPKLLTILAALFIGFFCFLETGIIPPLQSPDERDHLKRAYWLSKGEFFLKTPAGEVSGGFVDSGLENYLEYCSRYDRHTDKKIAQNDLNIIRNFQWTADKTFTVAPGTGYYFPILYTPQAIGLSIGEYTHLSIDNSYRLARLMSAIIACFIIIAAFAISAPNALVLALLAIPMTLFQIAAASLDGMATAVTILALAVFCQTKRLASHTPPALLYTLSISVTLVAACRLHALPILLLPFMAWIYTKRKNVLWQTLSCTAFVIGWTLLAMKMTISNPHPDTSVHEKLLGIFLHPLHFAHLIVNTIADPGKQNFYICSFLGDLGWLDTLFPTKFYEALTLLLLVITLLCLPWKNQRETWISSGIMAGMSLASCLLIFMALYLAWTPANASEIEGIQGRYFLIPALFLAYALGELKITRRSLCAFSLFAVLFLFSTYSMISVLLTRYYIVS</sequence>
<feature type="transmembrane region" description="Helical" evidence="1">
    <location>
        <begin position="221"/>
        <end position="253"/>
    </location>
</feature>
<dbReference type="Pfam" id="PF09913">
    <property type="entry name" value="DUF2142"/>
    <property type="match status" value="1"/>
</dbReference>
<organism evidence="2 3">
    <name type="scientific">Acetobacter orleanensis</name>
    <dbReference type="NCBI Taxonomy" id="104099"/>
    <lineage>
        <taxon>Bacteria</taxon>
        <taxon>Pseudomonadati</taxon>
        <taxon>Pseudomonadota</taxon>
        <taxon>Alphaproteobacteria</taxon>
        <taxon>Acetobacterales</taxon>
        <taxon>Acetobacteraceae</taxon>
        <taxon>Acetobacter</taxon>
    </lineage>
</organism>
<evidence type="ECO:0000313" key="2">
    <source>
        <dbReference type="EMBL" id="GEB82132.1"/>
    </source>
</evidence>
<comment type="caution">
    <text evidence="2">The sequence shown here is derived from an EMBL/GenBank/DDBJ whole genome shotgun (WGS) entry which is preliminary data.</text>
</comment>
<feature type="transmembrane region" description="Helical" evidence="1">
    <location>
        <begin position="341"/>
        <end position="359"/>
    </location>
</feature>
<evidence type="ECO:0000313" key="3">
    <source>
        <dbReference type="Proteomes" id="UP000317617"/>
    </source>
</evidence>
<accession>A0A4Y3TJN6</accession>
<proteinExistence type="predicted"/>
<feature type="transmembrane region" description="Helical" evidence="1">
    <location>
        <begin position="403"/>
        <end position="419"/>
    </location>
</feature>
<dbReference type="InterPro" id="IPR018674">
    <property type="entry name" value="DUF2142_membrane"/>
</dbReference>
<dbReference type="Proteomes" id="UP000317617">
    <property type="component" value="Unassembled WGS sequence"/>
</dbReference>
<feature type="transmembrane region" description="Helical" evidence="1">
    <location>
        <begin position="259"/>
        <end position="276"/>
    </location>
</feature>
<feature type="transmembrane region" description="Helical" evidence="1">
    <location>
        <begin position="431"/>
        <end position="455"/>
    </location>
</feature>
<gene>
    <name evidence="2" type="ORF">AOR01nite_06090</name>
</gene>
<feature type="transmembrane region" description="Helical" evidence="1">
    <location>
        <begin position="185"/>
        <end position="209"/>
    </location>
</feature>
<keyword evidence="1" id="KW-0812">Transmembrane</keyword>
<feature type="transmembrane region" description="Helical" evidence="1">
    <location>
        <begin position="155"/>
        <end position="179"/>
    </location>
</feature>
<dbReference type="AlphaFoldDB" id="A0A4Y3TJN6"/>
<feature type="transmembrane region" description="Helical" evidence="1">
    <location>
        <begin position="296"/>
        <end position="314"/>
    </location>
</feature>
<feature type="transmembrane region" description="Helical" evidence="1">
    <location>
        <begin position="371"/>
        <end position="391"/>
    </location>
</feature>
<evidence type="ECO:0000256" key="1">
    <source>
        <dbReference type="SAM" id="Phobius"/>
    </source>
</evidence>
<dbReference type="STRING" id="104099.AD949_06775"/>
<evidence type="ECO:0008006" key="4">
    <source>
        <dbReference type="Google" id="ProtNLM"/>
    </source>
</evidence>